<dbReference type="RefSeq" id="WP_083494958.1">
    <property type="nucleotide sequence ID" value="NZ_CP006867.1"/>
</dbReference>
<dbReference type="EMBL" id="CP006867">
    <property type="protein sequence ID" value="ALU11372.1"/>
    <property type="molecule type" value="Genomic_DNA"/>
</dbReference>
<accession>A0A0U3FZ47</accession>
<feature type="transmembrane region" description="Helical" evidence="9">
    <location>
        <begin position="119"/>
        <end position="143"/>
    </location>
</feature>
<evidence type="ECO:0000256" key="7">
    <source>
        <dbReference type="ARBA" id="ARBA00022989"/>
    </source>
</evidence>
<evidence type="ECO:0000256" key="5">
    <source>
        <dbReference type="ARBA" id="ARBA00022505"/>
    </source>
</evidence>
<dbReference type="PANTHER" id="PTHR30183:SF3">
    <property type="entry name" value="MOLYBDENUM TRANSPORT SYSTEM PERMEASE PROTEIN MODB"/>
    <property type="match status" value="1"/>
</dbReference>
<dbReference type="Gene3D" id="1.10.3720.10">
    <property type="entry name" value="MetI-like"/>
    <property type="match status" value="1"/>
</dbReference>
<dbReference type="OrthoDB" id="11163at2157"/>
<gene>
    <name evidence="11" type="ORF">EYM_00345</name>
</gene>
<feature type="transmembrane region" description="Helical" evidence="9">
    <location>
        <begin position="52"/>
        <end position="74"/>
    </location>
</feature>
<feature type="transmembrane region" description="Helical" evidence="9">
    <location>
        <begin position="184"/>
        <end position="207"/>
    </location>
</feature>
<comment type="similarity">
    <text evidence="2 9">Belongs to the binding-protein-dependent transport system permease family.</text>
</comment>
<reference evidence="11 12" key="1">
    <citation type="submission" date="2013-11" db="EMBL/GenBank/DDBJ databases">
        <title>Comparative genomics of Ignicoccus.</title>
        <authorList>
            <person name="Podar M."/>
        </authorList>
    </citation>
    <scope>NUCLEOTIDE SEQUENCE [LARGE SCALE GENOMIC DNA]</scope>
    <source>
        <strain evidence="11 12">DSM 13165</strain>
    </source>
</reference>
<dbReference type="PANTHER" id="PTHR30183">
    <property type="entry name" value="MOLYBDENUM TRANSPORT SYSTEM PERMEASE PROTEIN MODB"/>
    <property type="match status" value="1"/>
</dbReference>
<dbReference type="PROSITE" id="PS50928">
    <property type="entry name" value="ABC_TM1"/>
    <property type="match status" value="1"/>
</dbReference>
<evidence type="ECO:0000256" key="4">
    <source>
        <dbReference type="ARBA" id="ARBA00022475"/>
    </source>
</evidence>
<evidence type="ECO:0000313" key="12">
    <source>
        <dbReference type="Proteomes" id="UP000060778"/>
    </source>
</evidence>
<organism evidence="11 12">
    <name type="scientific">Ignicoccus islandicus DSM 13165</name>
    <dbReference type="NCBI Taxonomy" id="940295"/>
    <lineage>
        <taxon>Archaea</taxon>
        <taxon>Thermoproteota</taxon>
        <taxon>Thermoprotei</taxon>
        <taxon>Desulfurococcales</taxon>
        <taxon>Desulfurococcaceae</taxon>
        <taxon>Ignicoccus</taxon>
    </lineage>
</organism>
<evidence type="ECO:0000256" key="6">
    <source>
        <dbReference type="ARBA" id="ARBA00022692"/>
    </source>
</evidence>
<keyword evidence="5" id="KW-0500">Molybdenum</keyword>
<dbReference type="GeneID" id="30679489"/>
<sequence>MKVFYIPSMILIAYVVVPLITLFANVNPSSFEEVFSNEYLSKTLNESIRTTLVASGISVVILILLGTPLAYFLARSRSKLKNVLQSIIDLPMALPHSVIGIMLLLAFQGTPLGYLLREIGITIIDNIYGTIAVMVFVGLPFYVNGLRNGIEDIPESLEIVARSLGANPYQTFIKITLPLSKRSIMVASLLAWARGISEIGALLILAYNPMTLSVLVYEWYKTLGLEYALTASTILAIITIILFLVVQQLRSKGND</sequence>
<protein>
    <submittedName>
        <fullName evidence="11">Molybdenum ABC transporter permease</fullName>
    </submittedName>
</protein>
<evidence type="ECO:0000256" key="8">
    <source>
        <dbReference type="ARBA" id="ARBA00023136"/>
    </source>
</evidence>
<name>A0A0U3FZ47_9CREN</name>
<evidence type="ECO:0000259" key="10">
    <source>
        <dbReference type="PROSITE" id="PS50928"/>
    </source>
</evidence>
<dbReference type="InterPro" id="IPR000515">
    <property type="entry name" value="MetI-like"/>
</dbReference>
<dbReference type="CDD" id="cd06261">
    <property type="entry name" value="TM_PBP2"/>
    <property type="match status" value="1"/>
</dbReference>
<comment type="subcellular location">
    <subcellularLocation>
        <location evidence="1 9">Cell membrane</location>
        <topology evidence="1 9">Multi-pass membrane protein</topology>
    </subcellularLocation>
</comment>
<dbReference type="GO" id="GO:0005886">
    <property type="term" value="C:plasma membrane"/>
    <property type="evidence" value="ECO:0007669"/>
    <property type="project" value="UniProtKB-SubCell"/>
</dbReference>
<keyword evidence="6 9" id="KW-0812">Transmembrane</keyword>
<keyword evidence="3 9" id="KW-0813">Transport</keyword>
<dbReference type="STRING" id="940295.EYM_00345"/>
<keyword evidence="12" id="KW-1185">Reference proteome</keyword>
<keyword evidence="7 9" id="KW-1133">Transmembrane helix</keyword>
<dbReference type="GO" id="GO:0055085">
    <property type="term" value="P:transmembrane transport"/>
    <property type="evidence" value="ECO:0007669"/>
    <property type="project" value="InterPro"/>
</dbReference>
<evidence type="ECO:0000256" key="2">
    <source>
        <dbReference type="ARBA" id="ARBA00009306"/>
    </source>
</evidence>
<keyword evidence="4" id="KW-1003">Cell membrane</keyword>
<dbReference type="KEGG" id="iis:EYM_00345"/>
<feature type="domain" description="ABC transmembrane type-1" evidence="10">
    <location>
        <begin position="48"/>
        <end position="246"/>
    </location>
</feature>
<evidence type="ECO:0000313" key="11">
    <source>
        <dbReference type="EMBL" id="ALU11372.1"/>
    </source>
</evidence>
<dbReference type="AlphaFoldDB" id="A0A0U3FZ47"/>
<evidence type="ECO:0000256" key="3">
    <source>
        <dbReference type="ARBA" id="ARBA00022448"/>
    </source>
</evidence>
<dbReference type="InterPro" id="IPR035906">
    <property type="entry name" value="MetI-like_sf"/>
</dbReference>
<proteinExistence type="inferred from homology"/>
<keyword evidence="8 9" id="KW-0472">Membrane</keyword>
<dbReference type="Pfam" id="PF00528">
    <property type="entry name" value="BPD_transp_1"/>
    <property type="match status" value="1"/>
</dbReference>
<dbReference type="Proteomes" id="UP000060778">
    <property type="component" value="Chromosome"/>
</dbReference>
<feature type="transmembrane region" description="Helical" evidence="9">
    <location>
        <begin position="227"/>
        <end position="246"/>
    </location>
</feature>
<evidence type="ECO:0000256" key="9">
    <source>
        <dbReference type="RuleBase" id="RU363032"/>
    </source>
</evidence>
<evidence type="ECO:0000256" key="1">
    <source>
        <dbReference type="ARBA" id="ARBA00004651"/>
    </source>
</evidence>
<feature type="transmembrane region" description="Helical" evidence="9">
    <location>
        <begin position="86"/>
        <end position="107"/>
    </location>
</feature>
<dbReference type="SUPFAM" id="SSF161098">
    <property type="entry name" value="MetI-like"/>
    <property type="match status" value="1"/>
</dbReference>